<dbReference type="EMBL" id="JAVREJ010000002">
    <property type="protein sequence ID" value="MDT0348753.1"/>
    <property type="molecule type" value="Genomic_DNA"/>
</dbReference>
<evidence type="ECO:0000313" key="1">
    <source>
        <dbReference type="EMBL" id="MDT0348753.1"/>
    </source>
</evidence>
<protein>
    <recommendedName>
        <fullName evidence="3">Luciferase-like monooxygenase</fullName>
    </recommendedName>
</protein>
<dbReference type="RefSeq" id="WP_311554685.1">
    <property type="nucleotide sequence ID" value="NZ_JAVREJ010000002.1"/>
</dbReference>
<gene>
    <name evidence="1" type="ORF">RM445_04360</name>
</gene>
<keyword evidence="2" id="KW-1185">Reference proteome</keyword>
<dbReference type="Proteomes" id="UP001183202">
    <property type="component" value="Unassembled WGS sequence"/>
</dbReference>
<evidence type="ECO:0008006" key="3">
    <source>
        <dbReference type="Google" id="ProtNLM"/>
    </source>
</evidence>
<comment type="caution">
    <text evidence="1">The sequence shown here is derived from an EMBL/GenBank/DDBJ whole genome shotgun (WGS) entry which is preliminary data.</text>
</comment>
<reference evidence="2" key="1">
    <citation type="submission" date="2023-07" db="EMBL/GenBank/DDBJ databases">
        <title>30 novel species of actinomycetes from the DSMZ collection.</title>
        <authorList>
            <person name="Nouioui I."/>
        </authorList>
    </citation>
    <scope>NUCLEOTIDE SEQUENCE [LARGE SCALE GENOMIC DNA]</scope>
    <source>
        <strain evidence="2">DSM 45834</strain>
    </source>
</reference>
<sequence length="49" mass="5311">MPDDLVPELAAAAAERGARVLAPPVVRDPPLARLRAWSEVTTVWHPVGR</sequence>
<proteinExistence type="predicted"/>
<evidence type="ECO:0000313" key="2">
    <source>
        <dbReference type="Proteomes" id="UP001183202"/>
    </source>
</evidence>
<organism evidence="1 2">
    <name type="scientific">Pseudonocardia charpentierae</name>
    <dbReference type="NCBI Taxonomy" id="3075545"/>
    <lineage>
        <taxon>Bacteria</taxon>
        <taxon>Bacillati</taxon>
        <taxon>Actinomycetota</taxon>
        <taxon>Actinomycetes</taxon>
        <taxon>Pseudonocardiales</taxon>
        <taxon>Pseudonocardiaceae</taxon>
        <taxon>Pseudonocardia</taxon>
    </lineage>
</organism>
<accession>A0ABU2N4A8</accession>
<name>A0ABU2N4A8_9PSEU</name>